<dbReference type="AlphaFoldDB" id="A0AA52EFX6"/>
<organism evidence="2 3">
    <name type="scientific">Temperatibacter marinus</name>
    <dbReference type="NCBI Taxonomy" id="1456591"/>
    <lineage>
        <taxon>Bacteria</taxon>
        <taxon>Pseudomonadati</taxon>
        <taxon>Pseudomonadota</taxon>
        <taxon>Alphaproteobacteria</taxon>
        <taxon>Kordiimonadales</taxon>
        <taxon>Temperatibacteraceae</taxon>
        <taxon>Temperatibacter</taxon>
    </lineage>
</organism>
<accession>A0AA52EFX6</accession>
<dbReference type="InterPro" id="IPR011051">
    <property type="entry name" value="RmlC_Cupin_sf"/>
</dbReference>
<dbReference type="InterPro" id="IPR014710">
    <property type="entry name" value="RmlC-like_jellyroll"/>
</dbReference>
<dbReference type="KEGG" id="tmk:QGN29_01065"/>
<dbReference type="Gene3D" id="2.60.120.10">
    <property type="entry name" value="Jelly Rolls"/>
    <property type="match status" value="1"/>
</dbReference>
<dbReference type="InterPro" id="IPR052044">
    <property type="entry name" value="PKS_Associated_Protein"/>
</dbReference>
<dbReference type="InterPro" id="IPR013096">
    <property type="entry name" value="Cupin_2"/>
</dbReference>
<dbReference type="EMBL" id="CP123872">
    <property type="protein sequence ID" value="WND02953.1"/>
    <property type="molecule type" value="Genomic_DNA"/>
</dbReference>
<dbReference type="PANTHER" id="PTHR36114:SF1">
    <property type="entry name" value="16.7 KDA PROTEIN IN WHIE LOCUS"/>
    <property type="match status" value="1"/>
</dbReference>
<protein>
    <submittedName>
        <fullName evidence="2">Cupin domain-containing protein</fullName>
    </submittedName>
</protein>
<keyword evidence="3" id="KW-1185">Reference proteome</keyword>
<reference evidence="2" key="1">
    <citation type="submission" date="2023-04" db="EMBL/GenBank/DDBJ databases">
        <title>Complete genome sequence of Temperatibacter marinus.</title>
        <authorList>
            <person name="Rong J.-C."/>
            <person name="Yi M.-L."/>
            <person name="Zhao Q."/>
        </authorList>
    </citation>
    <scope>NUCLEOTIDE SEQUENCE</scope>
    <source>
        <strain evidence="2">NBRC 110045</strain>
    </source>
</reference>
<sequence length="126" mass="14352">MDIVQNLTASFSLIKELYAPHILTDVNDSRVMLVKLKGQEVPWHSHDTEDELFIVFSGQIYIHFRDKKVAVHQGELFKVPRGVEHRVTSPNLSLVLLIEAKNFKHTGATLAPITKHDFPNVEDLLL</sequence>
<name>A0AA52EFX6_9PROT</name>
<dbReference type="SUPFAM" id="SSF51182">
    <property type="entry name" value="RmlC-like cupins"/>
    <property type="match status" value="1"/>
</dbReference>
<dbReference type="PANTHER" id="PTHR36114">
    <property type="entry name" value="16.7 KDA PROTEIN IN WHIE LOCUS"/>
    <property type="match status" value="1"/>
</dbReference>
<gene>
    <name evidence="2" type="ORF">QGN29_01065</name>
</gene>
<proteinExistence type="predicted"/>
<evidence type="ECO:0000259" key="1">
    <source>
        <dbReference type="Pfam" id="PF07883"/>
    </source>
</evidence>
<dbReference type="RefSeq" id="WP_310798796.1">
    <property type="nucleotide sequence ID" value="NZ_CP123872.1"/>
</dbReference>
<evidence type="ECO:0000313" key="3">
    <source>
        <dbReference type="Proteomes" id="UP001268683"/>
    </source>
</evidence>
<feature type="domain" description="Cupin type-2" evidence="1">
    <location>
        <begin position="37"/>
        <end position="89"/>
    </location>
</feature>
<dbReference type="CDD" id="cd02226">
    <property type="entry name" value="cupin_YdbB-like"/>
    <property type="match status" value="1"/>
</dbReference>
<dbReference type="Proteomes" id="UP001268683">
    <property type="component" value="Chromosome"/>
</dbReference>
<dbReference type="Pfam" id="PF07883">
    <property type="entry name" value="Cupin_2"/>
    <property type="match status" value="1"/>
</dbReference>
<evidence type="ECO:0000313" key="2">
    <source>
        <dbReference type="EMBL" id="WND02953.1"/>
    </source>
</evidence>